<sequence length="282" mass="31573">MEKYKRDGVIGKERNSLRQIHKYRRQGSSGGSVVVKRFMLQPKLDALSTRDEEASADPEETGVPIKTLRQISLLKVMQHENIVRLVEMNYEDGDSLVRLVFEYADMDLRNFLEEYAAKASDQKLVKKLLCQLLRGVAHFHSIGAAHGALNPKNVLIDIGNENLKILNIAMDADALYTAPELLLGSTESSPAADMFAVGCIFAEMVNRRPLFQGKAANINNIFNLLGTPTEENWPGKLSEVFPNLEPHGLDLISKLLCLDPSKRIKACAALKHDYFKDLILLR</sequence>
<evidence type="ECO:0000256" key="12">
    <source>
        <dbReference type="ARBA" id="ARBA00047811"/>
    </source>
</evidence>
<evidence type="ECO:0000256" key="10">
    <source>
        <dbReference type="ARBA" id="ARBA00022840"/>
    </source>
</evidence>
<dbReference type="GO" id="GO:0010389">
    <property type="term" value="P:regulation of G2/M transition of mitotic cell cycle"/>
    <property type="evidence" value="ECO:0007669"/>
    <property type="project" value="TreeGrafter"/>
</dbReference>
<evidence type="ECO:0000256" key="8">
    <source>
        <dbReference type="ARBA" id="ARBA00022776"/>
    </source>
</evidence>
<organism evidence="15 16">
    <name type="scientific">Morus notabilis</name>
    <dbReference type="NCBI Taxonomy" id="981085"/>
    <lineage>
        <taxon>Eukaryota</taxon>
        <taxon>Viridiplantae</taxon>
        <taxon>Streptophyta</taxon>
        <taxon>Embryophyta</taxon>
        <taxon>Tracheophyta</taxon>
        <taxon>Spermatophyta</taxon>
        <taxon>Magnoliopsida</taxon>
        <taxon>eudicotyledons</taxon>
        <taxon>Gunneridae</taxon>
        <taxon>Pentapetalae</taxon>
        <taxon>rosids</taxon>
        <taxon>fabids</taxon>
        <taxon>Rosales</taxon>
        <taxon>Moraceae</taxon>
        <taxon>Moreae</taxon>
        <taxon>Morus</taxon>
    </lineage>
</organism>
<evidence type="ECO:0000256" key="3">
    <source>
        <dbReference type="ARBA" id="ARBA00022527"/>
    </source>
</evidence>
<evidence type="ECO:0000256" key="11">
    <source>
        <dbReference type="ARBA" id="ARBA00023306"/>
    </source>
</evidence>
<evidence type="ECO:0000259" key="14">
    <source>
        <dbReference type="PROSITE" id="PS50011"/>
    </source>
</evidence>
<dbReference type="GO" id="GO:0005634">
    <property type="term" value="C:nucleus"/>
    <property type="evidence" value="ECO:0007669"/>
    <property type="project" value="TreeGrafter"/>
</dbReference>
<evidence type="ECO:0000256" key="5">
    <source>
        <dbReference type="ARBA" id="ARBA00022618"/>
    </source>
</evidence>
<comment type="similarity">
    <text evidence="1">Belongs to the protein kinase superfamily. CMGC Ser/Thr protein kinase family. CDC2/CDKX subfamily.</text>
</comment>
<evidence type="ECO:0000313" key="15">
    <source>
        <dbReference type="EMBL" id="EXB93483.1"/>
    </source>
</evidence>
<protein>
    <recommendedName>
        <fullName evidence="2">cyclin-dependent kinase</fullName>
        <ecNumber evidence="2">2.7.11.22</ecNumber>
    </recommendedName>
</protein>
<dbReference type="InterPro" id="IPR011009">
    <property type="entry name" value="Kinase-like_dom_sf"/>
</dbReference>
<dbReference type="GO" id="GO:0004693">
    <property type="term" value="F:cyclin-dependent protein serine/threonine kinase activity"/>
    <property type="evidence" value="ECO:0007669"/>
    <property type="project" value="UniProtKB-EC"/>
</dbReference>
<dbReference type="GO" id="GO:0000307">
    <property type="term" value="C:cyclin-dependent protein kinase holoenzyme complex"/>
    <property type="evidence" value="ECO:0007669"/>
    <property type="project" value="TreeGrafter"/>
</dbReference>
<dbReference type="GO" id="GO:0051445">
    <property type="term" value="P:regulation of meiotic cell cycle"/>
    <property type="evidence" value="ECO:0007669"/>
    <property type="project" value="TreeGrafter"/>
</dbReference>
<dbReference type="GO" id="GO:0010468">
    <property type="term" value="P:regulation of gene expression"/>
    <property type="evidence" value="ECO:0007669"/>
    <property type="project" value="TreeGrafter"/>
</dbReference>
<keyword evidence="9" id="KW-0418">Kinase</keyword>
<keyword evidence="4" id="KW-0597">Phosphoprotein</keyword>
<evidence type="ECO:0000256" key="7">
    <source>
        <dbReference type="ARBA" id="ARBA00022741"/>
    </source>
</evidence>
<dbReference type="SUPFAM" id="SSF56112">
    <property type="entry name" value="Protein kinase-like (PK-like)"/>
    <property type="match status" value="1"/>
</dbReference>
<dbReference type="eggNOG" id="KOG0594">
    <property type="taxonomic scope" value="Eukaryota"/>
</dbReference>
<name>W9RRA2_9ROSA</name>
<evidence type="ECO:0000256" key="4">
    <source>
        <dbReference type="ARBA" id="ARBA00022553"/>
    </source>
</evidence>
<dbReference type="PROSITE" id="PS50011">
    <property type="entry name" value="PROTEIN_KINASE_DOM"/>
    <property type="match status" value="1"/>
</dbReference>
<dbReference type="GO" id="GO:0030332">
    <property type="term" value="F:cyclin binding"/>
    <property type="evidence" value="ECO:0007669"/>
    <property type="project" value="TreeGrafter"/>
</dbReference>
<feature type="domain" description="Protein kinase" evidence="14">
    <location>
        <begin position="4"/>
        <end position="275"/>
    </location>
</feature>
<dbReference type="Gene3D" id="1.10.510.10">
    <property type="entry name" value="Transferase(Phosphotransferase) domain 1"/>
    <property type="match status" value="1"/>
</dbReference>
<dbReference type="GO" id="GO:0007165">
    <property type="term" value="P:signal transduction"/>
    <property type="evidence" value="ECO:0007669"/>
    <property type="project" value="TreeGrafter"/>
</dbReference>
<comment type="catalytic activity">
    <reaction evidence="12">
        <text>L-threonyl-[protein] + ATP = O-phospho-L-threonyl-[protein] + ADP + H(+)</text>
        <dbReference type="Rhea" id="RHEA:46608"/>
        <dbReference type="Rhea" id="RHEA-COMP:11060"/>
        <dbReference type="Rhea" id="RHEA-COMP:11605"/>
        <dbReference type="ChEBI" id="CHEBI:15378"/>
        <dbReference type="ChEBI" id="CHEBI:30013"/>
        <dbReference type="ChEBI" id="CHEBI:30616"/>
        <dbReference type="ChEBI" id="CHEBI:61977"/>
        <dbReference type="ChEBI" id="CHEBI:456216"/>
        <dbReference type="EC" id="2.7.11.22"/>
    </reaction>
</comment>
<evidence type="ECO:0000313" key="16">
    <source>
        <dbReference type="Proteomes" id="UP000030645"/>
    </source>
</evidence>
<dbReference type="EMBL" id="KE345074">
    <property type="protein sequence ID" value="EXB93483.1"/>
    <property type="molecule type" value="Genomic_DNA"/>
</dbReference>
<dbReference type="OrthoDB" id="1183512at2759"/>
<keyword evidence="16" id="KW-1185">Reference proteome</keyword>
<keyword evidence="5 15" id="KW-0132">Cell division</keyword>
<dbReference type="Gene3D" id="3.30.200.20">
    <property type="entry name" value="Phosphorylase Kinase, domain 1"/>
    <property type="match status" value="1"/>
</dbReference>
<dbReference type="InterPro" id="IPR050108">
    <property type="entry name" value="CDK"/>
</dbReference>
<keyword evidence="11" id="KW-0131">Cell cycle</keyword>
<dbReference type="GO" id="GO:0005737">
    <property type="term" value="C:cytoplasm"/>
    <property type="evidence" value="ECO:0007669"/>
    <property type="project" value="TreeGrafter"/>
</dbReference>
<dbReference type="AlphaFoldDB" id="W9RRA2"/>
<evidence type="ECO:0000256" key="9">
    <source>
        <dbReference type="ARBA" id="ARBA00022777"/>
    </source>
</evidence>
<dbReference type="KEGG" id="mnt:21390372"/>
<evidence type="ECO:0000256" key="1">
    <source>
        <dbReference type="ARBA" id="ARBA00006485"/>
    </source>
</evidence>
<gene>
    <name evidence="15" type="ORF">L484_006958</name>
</gene>
<comment type="catalytic activity">
    <reaction evidence="13">
        <text>L-seryl-[protein] + ATP = O-phospho-L-seryl-[protein] + ADP + H(+)</text>
        <dbReference type="Rhea" id="RHEA:17989"/>
        <dbReference type="Rhea" id="RHEA-COMP:9863"/>
        <dbReference type="Rhea" id="RHEA-COMP:11604"/>
        <dbReference type="ChEBI" id="CHEBI:15378"/>
        <dbReference type="ChEBI" id="CHEBI:29999"/>
        <dbReference type="ChEBI" id="CHEBI:30616"/>
        <dbReference type="ChEBI" id="CHEBI:83421"/>
        <dbReference type="ChEBI" id="CHEBI:456216"/>
        <dbReference type="EC" id="2.7.11.22"/>
    </reaction>
</comment>
<dbReference type="GO" id="GO:0000082">
    <property type="term" value="P:G1/S transition of mitotic cell cycle"/>
    <property type="evidence" value="ECO:0007669"/>
    <property type="project" value="TreeGrafter"/>
</dbReference>
<keyword evidence="7" id="KW-0547">Nucleotide-binding</keyword>
<keyword evidence="3" id="KW-0723">Serine/threonine-protein kinase</keyword>
<dbReference type="PANTHER" id="PTHR24056">
    <property type="entry name" value="CELL DIVISION PROTEIN KINASE"/>
    <property type="match status" value="1"/>
</dbReference>
<evidence type="ECO:0000256" key="6">
    <source>
        <dbReference type="ARBA" id="ARBA00022679"/>
    </source>
</evidence>
<dbReference type="STRING" id="981085.W9RRA2"/>
<dbReference type="PANTHER" id="PTHR24056:SF548">
    <property type="entry name" value="CYCLIN-DEPENDENT KINASE A-1"/>
    <property type="match status" value="1"/>
</dbReference>
<dbReference type="SMART" id="SM00220">
    <property type="entry name" value="S_TKc"/>
    <property type="match status" value="1"/>
</dbReference>
<keyword evidence="8" id="KW-0498">Mitosis</keyword>
<keyword evidence="10" id="KW-0067">ATP-binding</keyword>
<keyword evidence="6" id="KW-0808">Transferase</keyword>
<dbReference type="GO" id="GO:0051301">
    <property type="term" value="P:cell division"/>
    <property type="evidence" value="ECO:0007669"/>
    <property type="project" value="UniProtKB-KW"/>
</dbReference>
<accession>W9RRA2</accession>
<proteinExistence type="inferred from homology"/>
<evidence type="ECO:0000256" key="2">
    <source>
        <dbReference type="ARBA" id="ARBA00012425"/>
    </source>
</evidence>
<dbReference type="Pfam" id="PF00069">
    <property type="entry name" value="Pkinase"/>
    <property type="match status" value="1"/>
</dbReference>
<dbReference type="GO" id="GO:0005524">
    <property type="term" value="F:ATP binding"/>
    <property type="evidence" value="ECO:0007669"/>
    <property type="project" value="UniProtKB-KW"/>
</dbReference>
<dbReference type="EC" id="2.7.11.22" evidence="2"/>
<reference evidence="16" key="1">
    <citation type="submission" date="2013-01" db="EMBL/GenBank/DDBJ databases">
        <title>Draft Genome Sequence of a Mulberry Tree, Morus notabilis C.K. Schneid.</title>
        <authorList>
            <person name="He N."/>
            <person name="Zhao S."/>
        </authorList>
    </citation>
    <scope>NUCLEOTIDE SEQUENCE</scope>
</reference>
<dbReference type="Proteomes" id="UP000030645">
    <property type="component" value="Unassembled WGS sequence"/>
</dbReference>
<evidence type="ECO:0000256" key="13">
    <source>
        <dbReference type="ARBA" id="ARBA00048367"/>
    </source>
</evidence>
<dbReference type="InterPro" id="IPR000719">
    <property type="entry name" value="Prot_kinase_dom"/>
</dbReference>